<dbReference type="AlphaFoldDB" id="E0UBN4"/>
<feature type="transmembrane region" description="Helical" evidence="1">
    <location>
        <begin position="76"/>
        <end position="98"/>
    </location>
</feature>
<accession>E0UBN4</accession>
<dbReference type="STRING" id="497965.Cyan7822_1996"/>
<keyword evidence="1" id="KW-0812">Transmembrane</keyword>
<dbReference type="KEGG" id="cyj:Cyan7822_1996"/>
<keyword evidence="3" id="KW-1185">Reference proteome</keyword>
<evidence type="ECO:0000313" key="2">
    <source>
        <dbReference type="EMBL" id="ADN13978.1"/>
    </source>
</evidence>
<gene>
    <name evidence="2" type="ordered locus">Cyan7822_1996</name>
</gene>
<evidence type="ECO:0000256" key="1">
    <source>
        <dbReference type="SAM" id="Phobius"/>
    </source>
</evidence>
<keyword evidence="1" id="KW-1133">Transmembrane helix</keyword>
<evidence type="ECO:0000313" key="3">
    <source>
        <dbReference type="Proteomes" id="UP000008206"/>
    </source>
</evidence>
<name>E0UBN4_GLOV7</name>
<protein>
    <submittedName>
        <fullName evidence="2">Uncharacterized protein</fullName>
    </submittedName>
</protein>
<dbReference type="Proteomes" id="UP000008206">
    <property type="component" value="Chromosome"/>
</dbReference>
<feature type="transmembrane region" description="Helical" evidence="1">
    <location>
        <begin position="118"/>
        <end position="142"/>
    </location>
</feature>
<organism evidence="2 3">
    <name type="scientific">Gloeothece verrucosa (strain PCC 7822)</name>
    <name type="common">Cyanothece sp. (strain PCC 7822)</name>
    <dbReference type="NCBI Taxonomy" id="497965"/>
    <lineage>
        <taxon>Bacteria</taxon>
        <taxon>Bacillati</taxon>
        <taxon>Cyanobacteriota</taxon>
        <taxon>Cyanophyceae</taxon>
        <taxon>Oscillatoriophycideae</taxon>
        <taxon>Chroococcales</taxon>
        <taxon>Aphanothecaceae</taxon>
        <taxon>Gloeothece</taxon>
        <taxon>Gloeothece verrucosa</taxon>
    </lineage>
</organism>
<proteinExistence type="predicted"/>
<dbReference type="EMBL" id="CP002198">
    <property type="protein sequence ID" value="ADN13978.1"/>
    <property type="molecule type" value="Genomic_DNA"/>
</dbReference>
<dbReference type="HOGENOM" id="CLU_1624386_0_0_3"/>
<keyword evidence="1" id="KW-0472">Membrane</keyword>
<reference evidence="3" key="1">
    <citation type="journal article" date="2011" name="MBio">
        <title>Novel metabolic attributes of the genus Cyanothece, comprising a group of unicellular nitrogen-fixing Cyanobacteria.</title>
        <authorList>
            <person name="Bandyopadhyay A."/>
            <person name="Elvitigala T."/>
            <person name="Welsh E."/>
            <person name="Stockel J."/>
            <person name="Liberton M."/>
            <person name="Min H."/>
            <person name="Sherman L.A."/>
            <person name="Pakrasi H.B."/>
        </authorList>
    </citation>
    <scope>NUCLEOTIDE SEQUENCE [LARGE SCALE GENOMIC DNA]</scope>
    <source>
        <strain evidence="3">PCC 7822</strain>
    </source>
</reference>
<sequence length="163" mass="18966">MKPVVYSFCYLIDKPVSIERCQGKIAHKSYAKRYIYCISILAPLFPKKCLRVLRLVEMSNSQQNFTKRKNFSRVMLCFNNFCSKFLLIVIVFTLSGAIKAEAITRYSRDFANFDRDDFPSIFLPQFRLSLLFSSIFKALLCYRLSVTITVRASLTLSPLYYIS</sequence>